<feature type="domain" description="Histidine kinase" evidence="8">
    <location>
        <begin position="210"/>
        <end position="432"/>
    </location>
</feature>
<dbReference type="CDD" id="cd00082">
    <property type="entry name" value="HisKA"/>
    <property type="match status" value="1"/>
</dbReference>
<dbReference type="InterPro" id="IPR001789">
    <property type="entry name" value="Sig_transdc_resp-reg_receiver"/>
</dbReference>
<dbReference type="Gene3D" id="1.10.287.130">
    <property type="match status" value="1"/>
</dbReference>
<evidence type="ECO:0000256" key="1">
    <source>
        <dbReference type="ARBA" id="ARBA00000085"/>
    </source>
</evidence>
<dbReference type="Gene3D" id="3.40.50.2300">
    <property type="match status" value="1"/>
</dbReference>
<dbReference type="EC" id="2.7.13.3" evidence="2"/>
<dbReference type="Pfam" id="PF00512">
    <property type="entry name" value="HisKA"/>
    <property type="match status" value="1"/>
</dbReference>
<dbReference type="InterPro" id="IPR011006">
    <property type="entry name" value="CheY-like_superfamily"/>
</dbReference>
<keyword evidence="7" id="KW-1133">Transmembrane helix</keyword>
<feature type="transmembrane region" description="Helical" evidence="7">
    <location>
        <begin position="83"/>
        <end position="102"/>
    </location>
</feature>
<dbReference type="InterPro" id="IPR036890">
    <property type="entry name" value="HATPase_C_sf"/>
</dbReference>
<dbReference type="SMART" id="SM00388">
    <property type="entry name" value="HisKA"/>
    <property type="match status" value="1"/>
</dbReference>
<organism evidence="10 11">
    <name type="scientific">Chitinophaga eiseniae</name>
    <dbReference type="NCBI Taxonomy" id="634771"/>
    <lineage>
        <taxon>Bacteria</taxon>
        <taxon>Pseudomonadati</taxon>
        <taxon>Bacteroidota</taxon>
        <taxon>Chitinophagia</taxon>
        <taxon>Chitinophagales</taxon>
        <taxon>Chitinophagaceae</taxon>
        <taxon>Chitinophaga</taxon>
    </lineage>
</organism>
<evidence type="ECO:0000256" key="3">
    <source>
        <dbReference type="ARBA" id="ARBA00022553"/>
    </source>
</evidence>
<reference evidence="10 11" key="1">
    <citation type="submission" date="2020-04" db="EMBL/GenBank/DDBJ databases">
        <authorList>
            <person name="Yin C."/>
        </authorList>
    </citation>
    <scope>NUCLEOTIDE SEQUENCE [LARGE SCALE GENOMIC DNA]</scope>
    <source>
        <strain evidence="10 11">Ak56</strain>
    </source>
</reference>
<dbReference type="RefSeq" id="WP_168738830.1">
    <property type="nucleotide sequence ID" value="NZ_JABAHZ010000002.1"/>
</dbReference>
<dbReference type="InterPro" id="IPR004358">
    <property type="entry name" value="Sig_transdc_His_kin-like_C"/>
</dbReference>
<comment type="catalytic activity">
    <reaction evidence="1">
        <text>ATP + protein L-histidine = ADP + protein N-phospho-L-histidine.</text>
        <dbReference type="EC" id="2.7.13.3"/>
    </reaction>
</comment>
<dbReference type="SMART" id="SM00387">
    <property type="entry name" value="HATPase_c"/>
    <property type="match status" value="1"/>
</dbReference>
<dbReference type="PROSITE" id="PS50110">
    <property type="entry name" value="RESPONSE_REGULATORY"/>
    <property type="match status" value="1"/>
</dbReference>
<evidence type="ECO:0000313" key="11">
    <source>
        <dbReference type="Proteomes" id="UP000552864"/>
    </source>
</evidence>
<sequence length="573" mass="63087">MMAGLHVFKQLAALGTRDQMLSNEERKVVQLVNTLALVTGGFAITIGPVLYFWSGELKIFIPAMIEASLFAIVLLLNYYHRHALAASVMIATQNLAAVYFGMMFSQRAPIQLLTLCLVSVTLFVFKRRSLRITGIIIAFLCLAILEFNDFTNIVQPIHFTGEQQHLIRWLAMAVILLLNVIIVLFYVTQNDQQTTALKHASHYKSLFLRETNHDINNPLNVIYGILQHYLPQAEKPDQPSVAVSPGHIRTMYAATRSIIDVVGNVLLFSKIEAGNYDKIEVSEIAVHSWLEEITEMYNELAGAKQINISLTITAQTPAVIISDRVKLTRIISNLLANAIKFSPTGADIRLEAGVREARLQIKIADRGKGISPEKLKNLFDSPFVSERNDLIEGTGIGLTIVKQLTDTLAGTIQVESAPGTGTTFTLRIPVTVPEVPQVVETVVPEEAISRFPNKSVLVVEDNPMSQMIANMHLKRLGCAPISFAATGKEGVLQAREQVPDLILLDIQLPDCNGLELLSILKSDPVLREVPVVVVSGDNSEDLSRQMLDSGAAGYITKPIELKALSNLLSTYFG</sequence>
<dbReference type="EMBL" id="JABAHZ010000002">
    <property type="protein sequence ID" value="NLR79539.1"/>
    <property type="molecule type" value="Genomic_DNA"/>
</dbReference>
<dbReference type="InterPro" id="IPR003594">
    <property type="entry name" value="HATPase_dom"/>
</dbReference>
<name>A0A847SQG6_9BACT</name>
<keyword evidence="4" id="KW-0808">Transferase</keyword>
<dbReference type="AlphaFoldDB" id="A0A847SQG6"/>
<dbReference type="SUPFAM" id="SSF47384">
    <property type="entry name" value="Homodimeric domain of signal transducing histidine kinase"/>
    <property type="match status" value="1"/>
</dbReference>
<feature type="transmembrane region" description="Helical" evidence="7">
    <location>
        <begin position="166"/>
        <end position="188"/>
    </location>
</feature>
<keyword evidence="11" id="KW-1185">Reference proteome</keyword>
<dbReference type="SUPFAM" id="SSF55874">
    <property type="entry name" value="ATPase domain of HSP90 chaperone/DNA topoisomerase II/histidine kinase"/>
    <property type="match status" value="1"/>
</dbReference>
<feature type="transmembrane region" description="Helical" evidence="7">
    <location>
        <begin position="59"/>
        <end position="76"/>
    </location>
</feature>
<keyword evidence="7" id="KW-0472">Membrane</keyword>
<evidence type="ECO:0000259" key="8">
    <source>
        <dbReference type="PROSITE" id="PS50109"/>
    </source>
</evidence>
<feature type="transmembrane region" description="Helical" evidence="7">
    <location>
        <begin position="31"/>
        <end position="53"/>
    </location>
</feature>
<keyword evidence="7" id="KW-0812">Transmembrane</keyword>
<feature type="transmembrane region" description="Helical" evidence="7">
    <location>
        <begin position="108"/>
        <end position="125"/>
    </location>
</feature>
<feature type="domain" description="Response regulatory" evidence="9">
    <location>
        <begin position="455"/>
        <end position="572"/>
    </location>
</feature>
<evidence type="ECO:0000256" key="7">
    <source>
        <dbReference type="SAM" id="Phobius"/>
    </source>
</evidence>
<proteinExistence type="predicted"/>
<dbReference type="InterPro" id="IPR003661">
    <property type="entry name" value="HisK_dim/P_dom"/>
</dbReference>
<protein>
    <recommendedName>
        <fullName evidence="2">histidine kinase</fullName>
        <ecNumber evidence="2">2.7.13.3</ecNumber>
    </recommendedName>
</protein>
<dbReference type="Pfam" id="PF00072">
    <property type="entry name" value="Response_reg"/>
    <property type="match status" value="1"/>
</dbReference>
<evidence type="ECO:0000313" key="10">
    <source>
        <dbReference type="EMBL" id="NLR79539.1"/>
    </source>
</evidence>
<evidence type="ECO:0000256" key="6">
    <source>
        <dbReference type="PROSITE-ProRule" id="PRU00169"/>
    </source>
</evidence>
<dbReference type="Gene3D" id="3.30.565.10">
    <property type="entry name" value="Histidine kinase-like ATPase, C-terminal domain"/>
    <property type="match status" value="1"/>
</dbReference>
<accession>A0A847SQG6</accession>
<dbReference type="PRINTS" id="PR00344">
    <property type="entry name" value="BCTRLSENSOR"/>
</dbReference>
<comment type="caution">
    <text evidence="10">The sequence shown here is derived from an EMBL/GenBank/DDBJ whole genome shotgun (WGS) entry which is preliminary data.</text>
</comment>
<feature type="modified residue" description="4-aspartylphosphate" evidence="6">
    <location>
        <position position="505"/>
    </location>
</feature>
<keyword evidence="5" id="KW-0418">Kinase</keyword>
<feature type="transmembrane region" description="Helical" evidence="7">
    <location>
        <begin position="132"/>
        <end position="154"/>
    </location>
</feature>
<evidence type="ECO:0000256" key="5">
    <source>
        <dbReference type="ARBA" id="ARBA00022777"/>
    </source>
</evidence>
<dbReference type="PROSITE" id="PS50109">
    <property type="entry name" value="HIS_KIN"/>
    <property type="match status" value="1"/>
</dbReference>
<dbReference type="SUPFAM" id="SSF52172">
    <property type="entry name" value="CheY-like"/>
    <property type="match status" value="1"/>
</dbReference>
<dbReference type="SMART" id="SM00448">
    <property type="entry name" value="REC"/>
    <property type="match status" value="1"/>
</dbReference>
<dbReference type="GO" id="GO:0000155">
    <property type="term" value="F:phosphorelay sensor kinase activity"/>
    <property type="evidence" value="ECO:0007669"/>
    <property type="project" value="InterPro"/>
</dbReference>
<dbReference type="GO" id="GO:0005886">
    <property type="term" value="C:plasma membrane"/>
    <property type="evidence" value="ECO:0007669"/>
    <property type="project" value="TreeGrafter"/>
</dbReference>
<gene>
    <name evidence="10" type="ORF">HGH91_12955</name>
</gene>
<evidence type="ECO:0000259" key="9">
    <source>
        <dbReference type="PROSITE" id="PS50110"/>
    </source>
</evidence>
<dbReference type="InterPro" id="IPR005467">
    <property type="entry name" value="His_kinase_dom"/>
</dbReference>
<dbReference type="Proteomes" id="UP000552864">
    <property type="component" value="Unassembled WGS sequence"/>
</dbReference>
<evidence type="ECO:0000256" key="4">
    <source>
        <dbReference type="ARBA" id="ARBA00022679"/>
    </source>
</evidence>
<dbReference type="GO" id="GO:0009927">
    <property type="term" value="F:histidine phosphotransfer kinase activity"/>
    <property type="evidence" value="ECO:0007669"/>
    <property type="project" value="TreeGrafter"/>
</dbReference>
<evidence type="ECO:0000256" key="2">
    <source>
        <dbReference type="ARBA" id="ARBA00012438"/>
    </source>
</evidence>
<dbReference type="InterPro" id="IPR036097">
    <property type="entry name" value="HisK_dim/P_sf"/>
</dbReference>
<keyword evidence="3 6" id="KW-0597">Phosphoprotein</keyword>
<dbReference type="PANTHER" id="PTHR43047:SF72">
    <property type="entry name" value="OSMOSENSING HISTIDINE PROTEIN KINASE SLN1"/>
    <property type="match status" value="1"/>
</dbReference>
<dbReference type="PANTHER" id="PTHR43047">
    <property type="entry name" value="TWO-COMPONENT HISTIDINE PROTEIN KINASE"/>
    <property type="match status" value="1"/>
</dbReference>
<dbReference type="Pfam" id="PF02518">
    <property type="entry name" value="HATPase_c"/>
    <property type="match status" value="1"/>
</dbReference>